<evidence type="ECO:0000256" key="3">
    <source>
        <dbReference type="ARBA" id="ARBA00022927"/>
    </source>
</evidence>
<dbReference type="PANTHER" id="PTHR30371:SF0">
    <property type="entry name" value="SEC-INDEPENDENT PROTEIN TRANSLOCASE PROTEIN TATC, CHLOROPLASTIC-RELATED"/>
    <property type="match status" value="1"/>
</dbReference>
<comment type="subunit">
    <text evidence="7">The Tat system comprises two distinct complexes: a TatABC complex, containing multiple copies of TatA, TatB and TatC subunits, and a separate TatA complex, containing only TatA subunits. Substrates initially bind to the TatABC complex, which probably triggers association of the separate TatA complex to form the active translocon.</text>
</comment>
<organism evidence="8 9">
    <name type="scientific">Ilumatobacter fluminis</name>
    <dbReference type="NCBI Taxonomy" id="467091"/>
    <lineage>
        <taxon>Bacteria</taxon>
        <taxon>Bacillati</taxon>
        <taxon>Actinomycetota</taxon>
        <taxon>Acidimicrobiia</taxon>
        <taxon>Acidimicrobiales</taxon>
        <taxon>Ilumatobacteraceae</taxon>
        <taxon>Ilumatobacter</taxon>
    </lineage>
</organism>
<evidence type="ECO:0000256" key="1">
    <source>
        <dbReference type="ARBA" id="ARBA00004141"/>
    </source>
</evidence>
<dbReference type="PRINTS" id="PR01840">
    <property type="entry name" value="TATCFAMILY"/>
</dbReference>
<dbReference type="AlphaFoldDB" id="A0A4R7HZZ3"/>
<evidence type="ECO:0000256" key="2">
    <source>
        <dbReference type="ARBA" id="ARBA00022692"/>
    </source>
</evidence>
<keyword evidence="2 7" id="KW-0812">Transmembrane</keyword>
<evidence type="ECO:0000313" key="9">
    <source>
        <dbReference type="Proteomes" id="UP000294558"/>
    </source>
</evidence>
<gene>
    <name evidence="7" type="primary">tatC</name>
    <name evidence="8" type="ORF">BDK89_2030</name>
</gene>
<name>A0A4R7HZZ3_9ACTN</name>
<keyword evidence="4 7" id="KW-1133">Transmembrane helix</keyword>
<feature type="transmembrane region" description="Helical" evidence="7">
    <location>
        <begin position="178"/>
        <end position="205"/>
    </location>
</feature>
<keyword evidence="3 7" id="KW-0653">Protein transport</keyword>
<feature type="transmembrane region" description="Helical" evidence="7">
    <location>
        <begin position="31"/>
        <end position="52"/>
    </location>
</feature>
<protein>
    <recommendedName>
        <fullName evidence="7">Sec-independent protein translocase protein TatC</fullName>
    </recommendedName>
</protein>
<evidence type="ECO:0000256" key="4">
    <source>
        <dbReference type="ARBA" id="ARBA00022989"/>
    </source>
</evidence>
<dbReference type="GO" id="GO:0009977">
    <property type="term" value="F:proton motive force dependent protein transmembrane transporter activity"/>
    <property type="evidence" value="ECO:0007669"/>
    <property type="project" value="TreeGrafter"/>
</dbReference>
<dbReference type="PANTHER" id="PTHR30371">
    <property type="entry name" value="SEC-INDEPENDENT PROTEIN TRANSLOCASE PROTEIN TATC"/>
    <property type="match status" value="1"/>
</dbReference>
<evidence type="ECO:0000256" key="6">
    <source>
        <dbReference type="ARBA" id="ARBA00023136"/>
    </source>
</evidence>
<dbReference type="InterPro" id="IPR002033">
    <property type="entry name" value="TatC"/>
</dbReference>
<dbReference type="Proteomes" id="UP000294558">
    <property type="component" value="Unassembled WGS sequence"/>
</dbReference>
<keyword evidence="7" id="KW-0813">Transport</keyword>
<dbReference type="HAMAP" id="MF_00902">
    <property type="entry name" value="TatC"/>
    <property type="match status" value="1"/>
</dbReference>
<keyword evidence="9" id="KW-1185">Reference proteome</keyword>
<comment type="caution">
    <text evidence="8">The sequence shown here is derived from an EMBL/GenBank/DDBJ whole genome shotgun (WGS) entry which is preliminary data.</text>
</comment>
<keyword evidence="7" id="KW-1003">Cell membrane</keyword>
<comment type="similarity">
    <text evidence="7">Belongs to the TatC family.</text>
</comment>
<keyword evidence="5 7" id="KW-0811">Translocation</keyword>
<evidence type="ECO:0000256" key="5">
    <source>
        <dbReference type="ARBA" id="ARBA00023010"/>
    </source>
</evidence>
<comment type="subcellular location">
    <subcellularLocation>
        <location evidence="7">Cell membrane</location>
        <topology evidence="7">Multi-pass membrane protein</topology>
    </subcellularLocation>
    <subcellularLocation>
        <location evidence="1">Membrane</location>
        <topology evidence="1">Multi-pass membrane protein</topology>
    </subcellularLocation>
</comment>
<dbReference type="GO" id="GO:0065002">
    <property type="term" value="P:intracellular protein transmembrane transport"/>
    <property type="evidence" value="ECO:0007669"/>
    <property type="project" value="TreeGrafter"/>
</dbReference>
<dbReference type="Pfam" id="PF00902">
    <property type="entry name" value="TatC"/>
    <property type="match status" value="1"/>
</dbReference>
<proteinExistence type="inferred from homology"/>
<sequence>MVSLRRGEERAPNPDGQMTLVEHLAELRMRIIRAGLAVLIGVVIVVLAWEWVFDVLTGPYADLCARRGADYCGDAYDPSTGDVKLNILDPVEGLATRLRVGFYGGIVLAAPVLLWQLWKFIVPALHKNEKKYALGFVLSSCLLFLLGGFIAFTTLERALEFLIDWAGEDVDQVFQVQAYIRLVTLMVVAFGVGFTIPVLLVFLQLLRVLSWRTLLKAWRYAIVGTFVLAAAITPSGDPISLLALSVPMVVLYLLSVLIGRIVQGKNPE</sequence>
<dbReference type="GO" id="GO:0033281">
    <property type="term" value="C:TAT protein transport complex"/>
    <property type="evidence" value="ECO:0007669"/>
    <property type="project" value="UniProtKB-UniRule"/>
</dbReference>
<accession>A0A4R7HZZ3</accession>
<evidence type="ECO:0000256" key="7">
    <source>
        <dbReference type="HAMAP-Rule" id="MF_00902"/>
    </source>
</evidence>
<feature type="transmembrane region" description="Helical" evidence="7">
    <location>
        <begin position="217"/>
        <end position="233"/>
    </location>
</feature>
<feature type="transmembrane region" description="Helical" evidence="7">
    <location>
        <begin position="132"/>
        <end position="152"/>
    </location>
</feature>
<feature type="transmembrane region" description="Helical" evidence="7">
    <location>
        <begin position="239"/>
        <end position="262"/>
    </location>
</feature>
<feature type="transmembrane region" description="Helical" evidence="7">
    <location>
        <begin position="100"/>
        <end position="120"/>
    </location>
</feature>
<dbReference type="GO" id="GO:0043953">
    <property type="term" value="P:protein transport by the Tat complex"/>
    <property type="evidence" value="ECO:0007669"/>
    <property type="project" value="UniProtKB-UniRule"/>
</dbReference>
<evidence type="ECO:0000313" key="8">
    <source>
        <dbReference type="EMBL" id="TDT16440.1"/>
    </source>
</evidence>
<comment type="function">
    <text evidence="7">Part of the twin-arginine translocation (Tat) system that transports large folded proteins containing a characteristic twin-arginine motif in their signal peptide across membranes. Together with TatB, TatC is part of a receptor directly interacting with Tat signal peptides.</text>
</comment>
<dbReference type="EMBL" id="SOAU01000001">
    <property type="protein sequence ID" value="TDT16440.1"/>
    <property type="molecule type" value="Genomic_DNA"/>
</dbReference>
<reference evidence="8 9" key="1">
    <citation type="submission" date="2019-03" db="EMBL/GenBank/DDBJ databases">
        <title>Sequencing the genomes of 1000 actinobacteria strains.</title>
        <authorList>
            <person name="Klenk H.-P."/>
        </authorList>
    </citation>
    <scope>NUCLEOTIDE SEQUENCE [LARGE SCALE GENOMIC DNA]</scope>
    <source>
        <strain evidence="8 9">DSM 18936</strain>
    </source>
</reference>
<dbReference type="NCBIfam" id="TIGR00945">
    <property type="entry name" value="tatC"/>
    <property type="match status" value="1"/>
</dbReference>
<keyword evidence="6 7" id="KW-0472">Membrane</keyword>